<comment type="caution">
    <text evidence="1">The sequence shown here is derived from an EMBL/GenBank/DDBJ whole genome shotgun (WGS) entry which is preliminary data.</text>
</comment>
<gene>
    <name evidence="1" type="ORF">M9Y10_026661</name>
</gene>
<dbReference type="EMBL" id="JAPFFF010000040">
    <property type="protein sequence ID" value="KAK8841717.1"/>
    <property type="molecule type" value="Genomic_DNA"/>
</dbReference>
<dbReference type="SUPFAM" id="SSF48371">
    <property type="entry name" value="ARM repeat"/>
    <property type="match status" value="1"/>
</dbReference>
<dbReference type="InterPro" id="IPR016024">
    <property type="entry name" value="ARM-type_fold"/>
</dbReference>
<organism evidence="1 2">
    <name type="scientific">Tritrichomonas musculus</name>
    <dbReference type="NCBI Taxonomy" id="1915356"/>
    <lineage>
        <taxon>Eukaryota</taxon>
        <taxon>Metamonada</taxon>
        <taxon>Parabasalia</taxon>
        <taxon>Tritrichomonadida</taxon>
        <taxon>Tritrichomonadidae</taxon>
        <taxon>Tritrichomonas</taxon>
    </lineage>
</organism>
<proteinExistence type="predicted"/>
<reference evidence="1 2" key="1">
    <citation type="submission" date="2024-04" db="EMBL/GenBank/DDBJ databases">
        <title>Tritrichomonas musculus Genome.</title>
        <authorList>
            <person name="Alves-Ferreira E."/>
            <person name="Grigg M."/>
            <person name="Lorenzi H."/>
            <person name="Galac M."/>
        </authorList>
    </citation>
    <scope>NUCLEOTIDE SEQUENCE [LARGE SCALE GENOMIC DNA]</scope>
    <source>
        <strain evidence="1 2">EAF2021</strain>
    </source>
</reference>
<accession>A0ABR2H651</accession>
<evidence type="ECO:0000313" key="1">
    <source>
        <dbReference type="EMBL" id="KAK8841717.1"/>
    </source>
</evidence>
<protein>
    <recommendedName>
        <fullName evidence="3">Importin N-terminal domain-containing protein</fullName>
    </recommendedName>
</protein>
<evidence type="ECO:0008006" key="3">
    <source>
        <dbReference type="Google" id="ProtNLM"/>
    </source>
</evidence>
<keyword evidence="2" id="KW-1185">Reference proteome</keyword>
<dbReference type="Proteomes" id="UP001470230">
    <property type="component" value="Unassembled WGS sequence"/>
</dbReference>
<evidence type="ECO:0000313" key="2">
    <source>
        <dbReference type="Proteomes" id="UP001470230"/>
    </source>
</evidence>
<name>A0ABR2H651_9EUKA</name>
<sequence length="997" mass="115985">MSEIGQAIDSIINPDYEIRTNATRLLIQKINDEPSFFMNIFDEYKNSTTVTHAKLCIILLHNIVKKKYAFINSNFPLFSENLQFVILNTKDQDILKLLAGVICTIIRFNNSAWPDFGMYLKLYQSEPNYLPFCVCLFKYSHERSLFMKYSGLLKEIKCDITFQGLQCPDISTQIISSKLFSEFIRTHDSNSELPPEWQQCCEVLSAIAVNSPAFNERDFENFWTAILHLNMAISRPFYDFVKSYLAANSQNLSPNTRSILYHFIINNLKFLESTEYEYFIRSYIFLQLEVEDVDNTMDIFLNFSLIDSKNTYAIFKLYLVGFLQNPDLAVIKVGLTLFDDFLFIYESEIGNDSTFYTGLILSVSKIDDETLFLSLNVFNKLLSNLNYESTLKVIEFLWGVITSCNNSVMQKYAHDCICKVNTSPFFFNIFVDYYMSQSLPFESLPIYFNCVTILHTNEVNLSNVKYETFIDSVSNLFTQSSQKISELLPEGEIIPDDKESQLKLYQLLILRGSAANLILYFSFYDPIKIDSSMANIIIQSFIHMCDFESLTVFDNSRIFGFNDVLYNFASIFMNFKKKSIDLIKPYYEALHNCDCFYYFSNLFACSEPFNKEYCNDLIADFNESFNCFKTGSFGKFELIDFSVTTIPKTSKWLYKLGDAQIIKRLFYFMDRVLVLPVKSPQLVEVFAYTLLKFIKPKSIQYNANNPWYPKVIQSVEKMAIEVIVKKRLQSFDHFPNDMGFGYLYLMKIFINLKNDFGHEFLGNIVIPRYFESKQSYENSIMLIFIEMLKNNYFVPDELTFMYQCVKEIIQNKEIEIEVKANSYYILACLSKLNPDVAREFLPMVLVQFKANKDDYNELAAQYSFAVFLLSAVNTVPDEFKPAVGEVLPNIFSYFPLSEKFFMRAFLQEFFTFFEKFSQLSEIEFLAVFSALIRYFAYQQNAAMIFGISDEQNAQLFAMLKTLLVKYCQETNIPNAIASMLPEQPNSVQFILSLLSQS</sequence>